<evidence type="ECO:0000256" key="4">
    <source>
        <dbReference type="ARBA" id="ARBA00022692"/>
    </source>
</evidence>
<comment type="caution">
    <text evidence="9">The sequence shown here is derived from an EMBL/GenBank/DDBJ whole genome shotgun (WGS) entry which is preliminary data.</text>
</comment>
<comment type="subcellular location">
    <subcellularLocation>
        <location evidence="1 7">Cell membrane</location>
        <topology evidence="1 7">Multi-pass membrane protein</topology>
    </subcellularLocation>
</comment>
<evidence type="ECO:0000256" key="1">
    <source>
        <dbReference type="ARBA" id="ARBA00004651"/>
    </source>
</evidence>
<dbReference type="EMBL" id="JBHUNF010000003">
    <property type="protein sequence ID" value="MFD2674672.1"/>
    <property type="molecule type" value="Genomic_DNA"/>
</dbReference>
<keyword evidence="10" id="KW-1185">Reference proteome</keyword>
<dbReference type="PANTHER" id="PTHR30450:SF1">
    <property type="entry name" value="D-METHIONINE TRANSPORT SYSTEM PERMEASE PROTEIN METI-RELATED"/>
    <property type="match status" value="1"/>
</dbReference>
<organism evidence="9 10">
    <name type="scientific">Gulosibacter bifidus</name>
    <dbReference type="NCBI Taxonomy" id="272239"/>
    <lineage>
        <taxon>Bacteria</taxon>
        <taxon>Bacillati</taxon>
        <taxon>Actinomycetota</taxon>
        <taxon>Actinomycetes</taxon>
        <taxon>Micrococcales</taxon>
        <taxon>Microbacteriaceae</taxon>
        <taxon>Gulosibacter</taxon>
    </lineage>
</organism>
<feature type="domain" description="ABC transmembrane type-1" evidence="8">
    <location>
        <begin position="17"/>
        <end position="210"/>
    </location>
</feature>
<evidence type="ECO:0000256" key="5">
    <source>
        <dbReference type="ARBA" id="ARBA00022989"/>
    </source>
</evidence>
<comment type="similarity">
    <text evidence="7">Belongs to the binding-protein-dependent transport system permease family.</text>
</comment>
<name>A0ABW5RHV6_9MICO</name>
<evidence type="ECO:0000256" key="3">
    <source>
        <dbReference type="ARBA" id="ARBA00022475"/>
    </source>
</evidence>
<evidence type="ECO:0000256" key="2">
    <source>
        <dbReference type="ARBA" id="ARBA00022448"/>
    </source>
</evidence>
<keyword evidence="5 7" id="KW-1133">Transmembrane helix</keyword>
<reference evidence="10" key="1">
    <citation type="journal article" date="2019" name="Int. J. Syst. Evol. Microbiol.">
        <title>The Global Catalogue of Microorganisms (GCM) 10K type strain sequencing project: providing services to taxonomists for standard genome sequencing and annotation.</title>
        <authorList>
            <consortium name="The Broad Institute Genomics Platform"/>
            <consortium name="The Broad Institute Genome Sequencing Center for Infectious Disease"/>
            <person name="Wu L."/>
            <person name="Ma J."/>
        </authorList>
    </citation>
    <scope>NUCLEOTIDE SEQUENCE [LARGE SCALE GENOMIC DNA]</scope>
    <source>
        <strain evidence="10">TISTR 1511</strain>
    </source>
</reference>
<evidence type="ECO:0000313" key="9">
    <source>
        <dbReference type="EMBL" id="MFD2674672.1"/>
    </source>
</evidence>
<keyword evidence="3" id="KW-1003">Cell membrane</keyword>
<keyword evidence="4 7" id="KW-0812">Transmembrane</keyword>
<protein>
    <submittedName>
        <fullName evidence="9">Methionine ABC transporter permease</fullName>
    </submittedName>
</protein>
<feature type="transmembrane region" description="Helical" evidence="7">
    <location>
        <begin position="55"/>
        <end position="79"/>
    </location>
</feature>
<accession>A0ABW5RHV6</accession>
<dbReference type="InterPro" id="IPR035906">
    <property type="entry name" value="MetI-like_sf"/>
</dbReference>
<dbReference type="SUPFAM" id="SSF161098">
    <property type="entry name" value="MetI-like"/>
    <property type="match status" value="1"/>
</dbReference>
<proteinExistence type="inferred from homology"/>
<evidence type="ECO:0000256" key="6">
    <source>
        <dbReference type="ARBA" id="ARBA00023136"/>
    </source>
</evidence>
<dbReference type="PROSITE" id="PS50928">
    <property type="entry name" value="ABC_TM1"/>
    <property type="match status" value="1"/>
</dbReference>
<evidence type="ECO:0000313" key="10">
    <source>
        <dbReference type="Proteomes" id="UP001597453"/>
    </source>
</evidence>
<evidence type="ECO:0000256" key="7">
    <source>
        <dbReference type="RuleBase" id="RU363032"/>
    </source>
</evidence>
<gene>
    <name evidence="9" type="ORF">ACFSUQ_05065</name>
</gene>
<dbReference type="InterPro" id="IPR000515">
    <property type="entry name" value="MetI-like"/>
</dbReference>
<feature type="transmembrane region" description="Helical" evidence="7">
    <location>
        <begin position="191"/>
        <end position="214"/>
    </location>
</feature>
<dbReference type="InterPro" id="IPR051322">
    <property type="entry name" value="AA_ABC_Transporter_Permease"/>
</dbReference>
<feature type="transmembrane region" description="Helical" evidence="7">
    <location>
        <begin position="149"/>
        <end position="171"/>
    </location>
</feature>
<feature type="transmembrane region" description="Helical" evidence="7">
    <location>
        <begin position="85"/>
        <end position="108"/>
    </location>
</feature>
<feature type="transmembrane region" description="Helical" evidence="7">
    <location>
        <begin position="20"/>
        <end position="43"/>
    </location>
</feature>
<dbReference type="Proteomes" id="UP001597453">
    <property type="component" value="Unassembled WGS sequence"/>
</dbReference>
<dbReference type="Gene3D" id="1.10.3720.10">
    <property type="entry name" value="MetI-like"/>
    <property type="match status" value="1"/>
</dbReference>
<keyword evidence="2 7" id="KW-0813">Transport</keyword>
<dbReference type="Pfam" id="PF00528">
    <property type="entry name" value="BPD_transp_1"/>
    <property type="match status" value="1"/>
</dbReference>
<dbReference type="CDD" id="cd06261">
    <property type="entry name" value="TM_PBP2"/>
    <property type="match status" value="1"/>
</dbReference>
<dbReference type="PANTHER" id="PTHR30450">
    <property type="entry name" value="ABC TRANSPORTER PERMEASE"/>
    <property type="match status" value="1"/>
</dbReference>
<sequence>MFASITPQIWDAILLGLGQTLAMVGISGVASVLLGFPLGVLLFSLARRGPSGRLVNLLVGFLVNVVRSFPYAVLMVWLLPFTKAIVQTTFGPVAASVSLTVAAIPFFARLVERALIDLPAGKTDAALAMGSSPWQLVTKVWLPEALPTLVSAVTTTLVTLVGYSAMAGIIGGGGLGRLAYNYGYQRFMPEVMLATIIILIVLVQAIQFIGDAIAKAVDHR</sequence>
<dbReference type="RefSeq" id="WP_066055811.1">
    <property type="nucleotide sequence ID" value="NZ_JBHUNF010000003.1"/>
</dbReference>
<keyword evidence="6 7" id="KW-0472">Membrane</keyword>
<evidence type="ECO:0000259" key="8">
    <source>
        <dbReference type="PROSITE" id="PS50928"/>
    </source>
</evidence>